<comment type="caution">
    <text evidence="1">The sequence shown here is derived from an EMBL/GenBank/DDBJ whole genome shotgun (WGS) entry which is preliminary data.</text>
</comment>
<dbReference type="EMBL" id="BMXI01000006">
    <property type="protein sequence ID" value="GHC51015.1"/>
    <property type="molecule type" value="Genomic_DNA"/>
</dbReference>
<evidence type="ECO:0008006" key="3">
    <source>
        <dbReference type="Google" id="ProtNLM"/>
    </source>
</evidence>
<gene>
    <name evidence="1" type="ORF">GCM10007100_16470</name>
</gene>
<accession>A0A918TJW4</accession>
<dbReference type="AlphaFoldDB" id="A0A918TJW4"/>
<sequence length="134" mass="15372">MINFSPKRGFVMMEVLIAVSLFAIVGTAMVVAINDVGNLTFELHRGQRLSRILDSELRRAMSVPNLEEGTETRELAELGVEIETVIEPIEEMENQDGQVLSNMFRIQVTAYWRADGMDQSQTTETWRYARLYRQ</sequence>
<reference evidence="1" key="2">
    <citation type="submission" date="2020-09" db="EMBL/GenBank/DDBJ databases">
        <authorList>
            <person name="Sun Q."/>
            <person name="Kim S."/>
        </authorList>
    </citation>
    <scope>NUCLEOTIDE SEQUENCE</scope>
    <source>
        <strain evidence="1">KCTC 12988</strain>
    </source>
</reference>
<dbReference type="RefSeq" id="WP_189569454.1">
    <property type="nucleotide sequence ID" value="NZ_BMXI01000006.1"/>
</dbReference>
<dbReference type="Proteomes" id="UP000644507">
    <property type="component" value="Unassembled WGS sequence"/>
</dbReference>
<dbReference type="NCBIfam" id="TIGR02532">
    <property type="entry name" value="IV_pilin_GFxxxE"/>
    <property type="match status" value="1"/>
</dbReference>
<evidence type="ECO:0000313" key="1">
    <source>
        <dbReference type="EMBL" id="GHC51015.1"/>
    </source>
</evidence>
<name>A0A918TJW4_9BACT</name>
<evidence type="ECO:0000313" key="2">
    <source>
        <dbReference type="Proteomes" id="UP000644507"/>
    </source>
</evidence>
<protein>
    <recommendedName>
        <fullName evidence="3">Type II secretion system protein</fullName>
    </recommendedName>
</protein>
<dbReference type="InterPro" id="IPR012902">
    <property type="entry name" value="N_methyl_site"/>
</dbReference>
<proteinExistence type="predicted"/>
<organism evidence="1 2">
    <name type="scientific">Roseibacillus persicicus</name>
    <dbReference type="NCBI Taxonomy" id="454148"/>
    <lineage>
        <taxon>Bacteria</taxon>
        <taxon>Pseudomonadati</taxon>
        <taxon>Verrucomicrobiota</taxon>
        <taxon>Verrucomicrobiia</taxon>
        <taxon>Verrucomicrobiales</taxon>
        <taxon>Verrucomicrobiaceae</taxon>
        <taxon>Roseibacillus</taxon>
    </lineage>
</organism>
<reference evidence="1" key="1">
    <citation type="journal article" date="2014" name="Int. J. Syst. Evol. Microbiol.">
        <title>Complete genome sequence of Corynebacterium casei LMG S-19264T (=DSM 44701T), isolated from a smear-ripened cheese.</title>
        <authorList>
            <consortium name="US DOE Joint Genome Institute (JGI-PGF)"/>
            <person name="Walter F."/>
            <person name="Albersmeier A."/>
            <person name="Kalinowski J."/>
            <person name="Ruckert C."/>
        </authorList>
    </citation>
    <scope>NUCLEOTIDE SEQUENCE</scope>
    <source>
        <strain evidence="1">KCTC 12988</strain>
    </source>
</reference>
<keyword evidence="2" id="KW-1185">Reference proteome</keyword>